<evidence type="ECO:0000256" key="7">
    <source>
        <dbReference type="ARBA" id="ARBA00022727"/>
    </source>
</evidence>
<dbReference type="PANTHER" id="PTHR11548:SF1">
    <property type="entry name" value="THYMIDYLATE SYNTHASE 1"/>
    <property type="match status" value="1"/>
</dbReference>
<dbReference type="PRINTS" id="PR00108">
    <property type="entry name" value="THYMDSNTHASE"/>
</dbReference>
<evidence type="ECO:0000256" key="8">
    <source>
        <dbReference type="PROSITE-ProRule" id="PRU10016"/>
    </source>
</evidence>
<dbReference type="InterPro" id="IPR045097">
    <property type="entry name" value="Thymidate_synth/dCMP_Mease"/>
</dbReference>
<reference evidence="10 11" key="1">
    <citation type="submission" date="2018-10" db="EMBL/GenBank/DDBJ databases">
        <authorList>
            <person name="Zack K."/>
            <person name="Garlena R.A."/>
            <person name="Russell D.A."/>
            <person name="Pope W.H."/>
            <person name="Jacobs-Sera D."/>
            <person name="Hatfull G.F."/>
        </authorList>
    </citation>
    <scope>NUCLEOTIDE SEQUENCE [LARGE SCALE GENOMIC DNA]</scope>
</reference>
<evidence type="ECO:0000256" key="5">
    <source>
        <dbReference type="ARBA" id="ARBA00022603"/>
    </source>
</evidence>
<evidence type="ECO:0000256" key="1">
    <source>
        <dbReference type="ARBA" id="ARBA00009972"/>
    </source>
</evidence>
<dbReference type="Pfam" id="PF00303">
    <property type="entry name" value="Thymidylat_synt"/>
    <property type="match status" value="1"/>
</dbReference>
<proteinExistence type="inferred from homology"/>
<dbReference type="InterPro" id="IPR036926">
    <property type="entry name" value="Thymidate_synth/dCMP_Mease_sf"/>
</dbReference>
<protein>
    <recommendedName>
        <fullName evidence="4">Thymidylate synthase</fullName>
        <ecNumber evidence="3">2.1.1.45</ecNumber>
    </recommendedName>
</protein>
<evidence type="ECO:0000256" key="6">
    <source>
        <dbReference type="ARBA" id="ARBA00022679"/>
    </source>
</evidence>
<dbReference type="GO" id="GO:0004799">
    <property type="term" value="F:thymidylate synthase activity"/>
    <property type="evidence" value="ECO:0007669"/>
    <property type="project" value="UniProtKB-EC"/>
</dbReference>
<dbReference type="PROSITE" id="PS00091">
    <property type="entry name" value="THYMIDYLATE_SYNTHASE"/>
    <property type="match status" value="1"/>
</dbReference>
<dbReference type="CDD" id="cd00351">
    <property type="entry name" value="TS_Pyrimidine_HMase"/>
    <property type="match status" value="1"/>
</dbReference>
<dbReference type="EC" id="2.1.1.45" evidence="3"/>
<dbReference type="EMBL" id="MK016493">
    <property type="protein sequence ID" value="AYQ99269.1"/>
    <property type="molecule type" value="Genomic_DNA"/>
</dbReference>
<keyword evidence="5" id="KW-0489">Methyltransferase</keyword>
<comment type="subunit">
    <text evidence="2">Homodimer.</text>
</comment>
<gene>
    <name evidence="10" type="primary">49</name>
    <name evidence="10" type="ORF">PBI_CANTARE_49</name>
</gene>
<comment type="similarity">
    <text evidence="1">Belongs to the thymidylate synthase family.</text>
</comment>
<organism evidence="10 11">
    <name type="scientific">Brevibacterium phage Cantare</name>
    <dbReference type="NCBI Taxonomy" id="2338395"/>
    <lineage>
        <taxon>Viruses</taxon>
        <taxon>Duplodnaviria</taxon>
        <taxon>Heunggongvirae</taxon>
        <taxon>Uroviricota</taxon>
        <taxon>Caudoviricetes</taxon>
        <taxon>Cantarevirus</taxon>
        <taxon>Cantarevirus cantare</taxon>
    </lineage>
</organism>
<dbReference type="GO" id="GO:0006231">
    <property type="term" value="P:dTMP biosynthetic process"/>
    <property type="evidence" value="ECO:0007669"/>
    <property type="project" value="InterPro"/>
</dbReference>
<keyword evidence="7" id="KW-0545">Nucleotide biosynthesis</keyword>
<sequence length="282" mass="32103">MNAINRQYEDLLARVLEDGQYRSDRTGTGAYSAFGESLTYDLTEGFPLITTKRVHLKSVVGELLWFLSGSTNKNQLRDEYGVTIWDEWTAPDPWFDGDLGPIYGAQWRNTAWATRDGDPIYVDQISNVIKSIKNDPFSRRHIVSAWNPGQIHEMSLPPCHMMFQFFVGSDGDGRPVNLSLHLYQRSADLFLGVPFNIASYALLLEMVAQEVGLEAKHLKLTFGDAHIYRNHVEQIKEQVSRPPYEFPKLILDPVDTVFNHTPETIHVSDYQHHPKITADVAV</sequence>
<dbReference type="RefSeq" id="YP_010676624.1">
    <property type="nucleotide sequence ID" value="NC_071014.1"/>
</dbReference>
<dbReference type="GO" id="GO:0032259">
    <property type="term" value="P:methylation"/>
    <property type="evidence" value="ECO:0007669"/>
    <property type="project" value="UniProtKB-KW"/>
</dbReference>
<evidence type="ECO:0000256" key="4">
    <source>
        <dbReference type="ARBA" id="ARBA00015931"/>
    </source>
</evidence>
<dbReference type="KEGG" id="vg:77952985"/>
<name>A0A3G3LYR2_9CAUD</name>
<evidence type="ECO:0000256" key="3">
    <source>
        <dbReference type="ARBA" id="ARBA00011947"/>
    </source>
</evidence>
<dbReference type="InterPro" id="IPR000398">
    <property type="entry name" value="Thymidylate_synthase"/>
</dbReference>
<dbReference type="GeneID" id="77952985"/>
<evidence type="ECO:0000313" key="10">
    <source>
        <dbReference type="EMBL" id="AYQ99269.1"/>
    </source>
</evidence>
<dbReference type="HAMAP" id="MF_00008">
    <property type="entry name" value="Thymidy_synth_bact"/>
    <property type="match status" value="1"/>
</dbReference>
<evidence type="ECO:0000259" key="9">
    <source>
        <dbReference type="Pfam" id="PF00303"/>
    </source>
</evidence>
<dbReference type="Proteomes" id="UP000279277">
    <property type="component" value="Segment"/>
</dbReference>
<dbReference type="NCBIfam" id="TIGR03284">
    <property type="entry name" value="thym_sym"/>
    <property type="match status" value="1"/>
</dbReference>
<keyword evidence="11" id="KW-1185">Reference proteome</keyword>
<feature type="domain" description="Thymidylate synthase/dCMP hydroxymethylase" evidence="9">
    <location>
        <begin position="6"/>
        <end position="282"/>
    </location>
</feature>
<keyword evidence="6" id="KW-0808">Transferase</keyword>
<dbReference type="NCBIfam" id="NF002497">
    <property type="entry name" value="PRK01827.1-3"/>
    <property type="match status" value="1"/>
</dbReference>
<dbReference type="Gene3D" id="3.30.572.10">
    <property type="entry name" value="Thymidylate synthase/dCMP hydroxymethylase domain"/>
    <property type="match status" value="1"/>
</dbReference>
<evidence type="ECO:0000256" key="2">
    <source>
        <dbReference type="ARBA" id="ARBA00011738"/>
    </source>
</evidence>
<dbReference type="PANTHER" id="PTHR11548">
    <property type="entry name" value="THYMIDYLATE SYNTHASE 1"/>
    <property type="match status" value="1"/>
</dbReference>
<dbReference type="InterPro" id="IPR023451">
    <property type="entry name" value="Thymidate_synth/dCMP_Mease_dom"/>
</dbReference>
<accession>A0A3G3LYR2</accession>
<feature type="active site" evidence="8">
    <location>
        <position position="159"/>
    </location>
</feature>
<dbReference type="InterPro" id="IPR020940">
    <property type="entry name" value="Thymidylate_synthase_AS"/>
</dbReference>
<dbReference type="SUPFAM" id="SSF55831">
    <property type="entry name" value="Thymidylate synthase/dCMP hydroxymethylase"/>
    <property type="match status" value="1"/>
</dbReference>
<evidence type="ECO:0000313" key="11">
    <source>
        <dbReference type="Proteomes" id="UP000279277"/>
    </source>
</evidence>